<evidence type="ECO:0000313" key="1">
    <source>
        <dbReference type="EMBL" id="CAK9862141.1"/>
    </source>
</evidence>
<gene>
    <name evidence="1" type="ORF">CSSPJE1EN2_LOCUS5136</name>
</gene>
<dbReference type="Proteomes" id="UP001497522">
    <property type="component" value="Chromosome 12"/>
</dbReference>
<dbReference type="EMBL" id="OZ023713">
    <property type="protein sequence ID" value="CAK9862141.1"/>
    <property type="molecule type" value="Genomic_DNA"/>
</dbReference>
<accession>A0ABP1AHX7</accession>
<name>A0ABP1AHX7_9BRYO</name>
<organism evidence="1 2">
    <name type="scientific">Sphagnum jensenii</name>
    <dbReference type="NCBI Taxonomy" id="128206"/>
    <lineage>
        <taxon>Eukaryota</taxon>
        <taxon>Viridiplantae</taxon>
        <taxon>Streptophyta</taxon>
        <taxon>Embryophyta</taxon>
        <taxon>Bryophyta</taxon>
        <taxon>Sphagnophytina</taxon>
        <taxon>Sphagnopsida</taxon>
        <taxon>Sphagnales</taxon>
        <taxon>Sphagnaceae</taxon>
        <taxon>Sphagnum</taxon>
    </lineage>
</organism>
<proteinExistence type="predicted"/>
<protein>
    <submittedName>
        <fullName evidence="1">Uncharacterized protein</fullName>
    </submittedName>
</protein>
<evidence type="ECO:0000313" key="2">
    <source>
        <dbReference type="Proteomes" id="UP001497522"/>
    </source>
</evidence>
<sequence>MEMFRRKISKISSGIMQRAGNEKEEEDQMRYNTEEKCITGIITLLWLLLLAPEKRYIRYSRSIAIAQTGENLMLLLVAVITGR</sequence>
<reference evidence="1" key="1">
    <citation type="submission" date="2024-03" db="EMBL/GenBank/DDBJ databases">
        <authorList>
            <consortium name="ELIXIR-Norway"/>
            <consortium name="Elixir Norway"/>
        </authorList>
    </citation>
    <scope>NUCLEOTIDE SEQUENCE</scope>
</reference>
<keyword evidence="2" id="KW-1185">Reference proteome</keyword>